<protein>
    <recommendedName>
        <fullName evidence="1">DUF3786 domain-containing protein</fullName>
    </recommendedName>
</protein>
<dbReference type="InterPro" id="IPR024264">
    <property type="entry name" value="DUF3786"/>
</dbReference>
<organism evidence="2">
    <name type="scientific">marine sediment metagenome</name>
    <dbReference type="NCBI Taxonomy" id="412755"/>
    <lineage>
        <taxon>unclassified sequences</taxon>
        <taxon>metagenomes</taxon>
        <taxon>ecological metagenomes</taxon>
    </lineage>
</organism>
<proteinExistence type="predicted"/>
<comment type="caution">
    <text evidence="2">The sequence shown here is derived from an EMBL/GenBank/DDBJ whole genome shotgun (WGS) entry which is preliminary data.</text>
</comment>
<gene>
    <name evidence="2" type="ORF">S06H3_45650</name>
</gene>
<evidence type="ECO:0000313" key="2">
    <source>
        <dbReference type="EMBL" id="GAI34732.1"/>
    </source>
</evidence>
<sequence length="48" mass="5389">TLVLWRGDEEFPPSGSIMFDATISDYLSAEDITVLCQTIAWKLVKSLK</sequence>
<evidence type="ECO:0000259" key="1">
    <source>
        <dbReference type="Pfam" id="PF12654"/>
    </source>
</evidence>
<accession>X1MST2</accession>
<name>X1MST2_9ZZZZ</name>
<feature type="domain" description="DUF3786" evidence="1">
    <location>
        <begin position="1"/>
        <end position="40"/>
    </location>
</feature>
<feature type="non-terminal residue" evidence="2">
    <location>
        <position position="1"/>
    </location>
</feature>
<dbReference type="Pfam" id="PF12654">
    <property type="entry name" value="DUF3786"/>
    <property type="match status" value="1"/>
</dbReference>
<dbReference type="EMBL" id="BARV01028534">
    <property type="protein sequence ID" value="GAI34732.1"/>
    <property type="molecule type" value="Genomic_DNA"/>
</dbReference>
<reference evidence="2" key="1">
    <citation type="journal article" date="2014" name="Front. Microbiol.">
        <title>High frequency of phylogenetically diverse reductive dehalogenase-homologous genes in deep subseafloor sedimentary metagenomes.</title>
        <authorList>
            <person name="Kawai M."/>
            <person name="Futagami T."/>
            <person name="Toyoda A."/>
            <person name="Takaki Y."/>
            <person name="Nishi S."/>
            <person name="Hori S."/>
            <person name="Arai W."/>
            <person name="Tsubouchi T."/>
            <person name="Morono Y."/>
            <person name="Uchiyama I."/>
            <person name="Ito T."/>
            <person name="Fujiyama A."/>
            <person name="Inagaki F."/>
            <person name="Takami H."/>
        </authorList>
    </citation>
    <scope>NUCLEOTIDE SEQUENCE</scope>
    <source>
        <strain evidence="2">Expedition CK06-06</strain>
    </source>
</reference>
<dbReference type="AlphaFoldDB" id="X1MST2"/>